<dbReference type="RefSeq" id="WP_364022081.1">
    <property type="nucleotide sequence ID" value="NZ_JBFATD010000023.1"/>
</dbReference>
<organism evidence="2 3">
    <name type="scientific">Streptomyces werraensis</name>
    <dbReference type="NCBI Taxonomy" id="68284"/>
    <lineage>
        <taxon>Bacteria</taxon>
        <taxon>Bacillati</taxon>
        <taxon>Actinomycetota</taxon>
        <taxon>Actinomycetes</taxon>
        <taxon>Kitasatosporales</taxon>
        <taxon>Streptomycetaceae</taxon>
        <taxon>Streptomyces</taxon>
    </lineage>
</organism>
<accession>A0ABV3JFK2</accession>
<dbReference type="InterPro" id="IPR011051">
    <property type="entry name" value="RmlC_Cupin_sf"/>
</dbReference>
<dbReference type="SUPFAM" id="SSF51182">
    <property type="entry name" value="RmlC-like cupins"/>
    <property type="match status" value="1"/>
</dbReference>
<comment type="caution">
    <text evidence="2">The sequence shown here is derived from an EMBL/GenBank/DDBJ whole genome shotgun (WGS) entry which is preliminary data.</text>
</comment>
<dbReference type="InterPro" id="IPR008894">
    <property type="entry name" value="QdtA_cupin_dom"/>
</dbReference>
<dbReference type="Gene3D" id="2.60.120.10">
    <property type="entry name" value="Jelly Rolls"/>
    <property type="match status" value="1"/>
</dbReference>
<proteinExistence type="predicted"/>
<dbReference type="InterPro" id="IPR014710">
    <property type="entry name" value="RmlC-like_jellyroll"/>
</dbReference>
<keyword evidence="3" id="KW-1185">Reference proteome</keyword>
<evidence type="ECO:0000313" key="3">
    <source>
        <dbReference type="Proteomes" id="UP001552527"/>
    </source>
</evidence>
<dbReference type="EMBL" id="JBFATE010000005">
    <property type="protein sequence ID" value="MEV5246586.1"/>
    <property type="molecule type" value="Genomic_DNA"/>
</dbReference>
<name>A0ABV3JFK2_9ACTN</name>
<dbReference type="Pfam" id="PF05523">
    <property type="entry name" value="FdtA"/>
    <property type="match status" value="1"/>
</dbReference>
<sequence>MAVGITTDAAVGGARPCTVIDLEQHVDERGSLSVVESEWTAGFPIRRVYYLHDPDVGSSRGGHAHRALEQLVIAVHGGFTITVDDGKKQAEYRLDDAGRGLYIGPMVWRNLKDFSPGAVALVLASLHYDEADYYRDYAEFLAAARRLR</sequence>
<feature type="domain" description="Sugar 3,4-ketoisomerase QdtA cupin" evidence="1">
    <location>
        <begin position="17"/>
        <end position="143"/>
    </location>
</feature>
<reference evidence="2 3" key="1">
    <citation type="submission" date="2024-06" db="EMBL/GenBank/DDBJ databases">
        <title>The Natural Products Discovery Center: Release of the First 8490 Sequenced Strains for Exploring Actinobacteria Biosynthetic Diversity.</title>
        <authorList>
            <person name="Kalkreuter E."/>
            <person name="Kautsar S.A."/>
            <person name="Yang D."/>
            <person name="Bader C.D."/>
            <person name="Teijaro C.N."/>
            <person name="Fluegel L."/>
            <person name="Davis C.M."/>
            <person name="Simpson J.R."/>
            <person name="Lauterbach L."/>
            <person name="Steele A.D."/>
            <person name="Gui C."/>
            <person name="Meng S."/>
            <person name="Li G."/>
            <person name="Viehrig K."/>
            <person name="Ye F."/>
            <person name="Su P."/>
            <person name="Kiefer A.F."/>
            <person name="Nichols A."/>
            <person name="Cepeda A.J."/>
            <person name="Yan W."/>
            <person name="Fan B."/>
            <person name="Jiang Y."/>
            <person name="Adhikari A."/>
            <person name="Zheng C.-J."/>
            <person name="Schuster L."/>
            <person name="Cowan T.M."/>
            <person name="Smanski M.J."/>
            <person name="Chevrette M.G."/>
            <person name="De Carvalho L.P.S."/>
            <person name="Shen B."/>
        </authorList>
    </citation>
    <scope>NUCLEOTIDE SEQUENCE [LARGE SCALE GENOMIC DNA]</scope>
    <source>
        <strain evidence="2 3">NPDC052768</strain>
    </source>
</reference>
<gene>
    <name evidence="2" type="ORF">AB0K95_15130</name>
</gene>
<dbReference type="CDD" id="cd20292">
    <property type="entry name" value="cupin_QdtA-like"/>
    <property type="match status" value="1"/>
</dbReference>
<dbReference type="Proteomes" id="UP001552527">
    <property type="component" value="Unassembled WGS sequence"/>
</dbReference>
<protein>
    <submittedName>
        <fullName evidence="2">FdtA/QdtA family cupin domain-containing protein</fullName>
    </submittedName>
</protein>
<evidence type="ECO:0000259" key="1">
    <source>
        <dbReference type="Pfam" id="PF05523"/>
    </source>
</evidence>
<evidence type="ECO:0000313" key="2">
    <source>
        <dbReference type="EMBL" id="MEV5246586.1"/>
    </source>
</evidence>